<dbReference type="InterPro" id="IPR015424">
    <property type="entry name" value="PyrdxlP-dep_Trfase"/>
</dbReference>
<dbReference type="SUPFAM" id="SSF53383">
    <property type="entry name" value="PLP-dependent transferases"/>
    <property type="match status" value="1"/>
</dbReference>
<keyword evidence="1 3" id="KW-0032">Aminotransferase</keyword>
<dbReference type="InterPro" id="IPR004839">
    <property type="entry name" value="Aminotransferase_I/II_large"/>
</dbReference>
<reference evidence="3 4" key="1">
    <citation type="submission" date="2023-02" db="EMBL/GenBank/DDBJ databases">
        <authorList>
            <person name="Mo P."/>
        </authorList>
    </citation>
    <scope>NUCLEOTIDE SEQUENCE [LARGE SCALE GENOMIC DNA]</scope>
    <source>
        <strain evidence="3 4">HUAS 3</strain>
    </source>
</reference>
<gene>
    <name evidence="3" type="ORF">PVK37_05290</name>
</gene>
<comment type="cofactor">
    <cofactor evidence="1">
        <name>pyridoxal 5'-phosphate</name>
        <dbReference type="ChEBI" id="CHEBI:597326"/>
    </cofactor>
</comment>
<dbReference type="EC" id="2.6.1.-" evidence="1"/>
<keyword evidence="1" id="KW-0808">Transferase</keyword>
<dbReference type="GO" id="GO:0008483">
    <property type="term" value="F:transaminase activity"/>
    <property type="evidence" value="ECO:0007669"/>
    <property type="project" value="UniProtKB-KW"/>
</dbReference>
<dbReference type="InterPro" id="IPR015421">
    <property type="entry name" value="PyrdxlP-dep_Trfase_major"/>
</dbReference>
<dbReference type="InterPro" id="IPR015422">
    <property type="entry name" value="PyrdxlP-dep_Trfase_small"/>
</dbReference>
<feature type="domain" description="Aminotransferase class I/classII large" evidence="2">
    <location>
        <begin position="84"/>
        <end position="323"/>
    </location>
</feature>
<keyword evidence="4" id="KW-1185">Reference proteome</keyword>
<protein>
    <recommendedName>
        <fullName evidence="1">Aminotransferase</fullName>
        <ecNumber evidence="1">2.6.1.-</ecNumber>
    </recommendedName>
</protein>
<name>A0ABY7ZS41_9ACTN</name>
<proteinExistence type="inferred from homology"/>
<evidence type="ECO:0000259" key="2">
    <source>
        <dbReference type="Pfam" id="PF00155"/>
    </source>
</evidence>
<dbReference type="EMBL" id="CP118615">
    <property type="protein sequence ID" value="WDZ85850.1"/>
    <property type="molecule type" value="Genomic_DNA"/>
</dbReference>
<evidence type="ECO:0000313" key="3">
    <source>
        <dbReference type="EMBL" id="WDZ85850.1"/>
    </source>
</evidence>
<evidence type="ECO:0000256" key="1">
    <source>
        <dbReference type="RuleBase" id="RU000481"/>
    </source>
</evidence>
<evidence type="ECO:0000313" key="4">
    <source>
        <dbReference type="Proteomes" id="UP001219605"/>
    </source>
</evidence>
<dbReference type="Gene3D" id="3.40.640.10">
    <property type="entry name" value="Type I PLP-dependent aspartate aminotransferase-like (Major domain)"/>
    <property type="match status" value="1"/>
</dbReference>
<comment type="similarity">
    <text evidence="1">Belongs to the class-I pyridoxal-phosphate-dependent aminotransferase family.</text>
</comment>
<dbReference type="RefSeq" id="WP_275032610.1">
    <property type="nucleotide sequence ID" value="NZ_CP118615.1"/>
</dbReference>
<sequence>MPLANDSYRNVPTLTDGTDLLNLAWTLDEGTCLDVDLQQALADQLRHEVTGGLPSVNSYLVRDPYGEELLGPAVAALFPGTGEESDLVTGAGVISLLHCLVRLAGDRPVYVIGDVYPDLPHWADVAGVGCVSRHDVGGGPDHAANAVAVGAGLVLLERPALTGEQVDLATVEALCAATAGQGTVVLVDESYANYHPPGYSALPLTSRLSNLVVVRGLAKAYGMGGLRLGFAVSSRALRARIRAAVPPMLASSLSLRLGRAVLALGDITAGLRSRVETARRETLAALAGAGLEAPLSASRYVPFLFYPADDHPAAVALRDRGIVGKRHVHWSERSRATADRYRLSVPLRPDRLLLLRTRLAAGPAPAAR</sequence>
<dbReference type="PROSITE" id="PS00105">
    <property type="entry name" value="AA_TRANSFER_CLASS_1"/>
    <property type="match status" value="1"/>
</dbReference>
<dbReference type="Proteomes" id="UP001219605">
    <property type="component" value="Chromosome"/>
</dbReference>
<dbReference type="InterPro" id="IPR004838">
    <property type="entry name" value="NHTrfase_class1_PyrdxlP-BS"/>
</dbReference>
<dbReference type="Gene3D" id="3.90.1150.10">
    <property type="entry name" value="Aspartate Aminotransferase, domain 1"/>
    <property type="match status" value="1"/>
</dbReference>
<organism evidence="3 4">
    <name type="scientific">Micromonospora cathayae</name>
    <dbReference type="NCBI Taxonomy" id="3028804"/>
    <lineage>
        <taxon>Bacteria</taxon>
        <taxon>Bacillati</taxon>
        <taxon>Actinomycetota</taxon>
        <taxon>Actinomycetes</taxon>
        <taxon>Micromonosporales</taxon>
        <taxon>Micromonosporaceae</taxon>
        <taxon>Micromonospora</taxon>
    </lineage>
</organism>
<accession>A0ABY7ZS41</accession>
<dbReference type="Pfam" id="PF00155">
    <property type="entry name" value="Aminotran_1_2"/>
    <property type="match status" value="1"/>
</dbReference>